<dbReference type="OrthoDB" id="4218123at2759"/>
<evidence type="ECO:0000313" key="2">
    <source>
        <dbReference type="EMBL" id="KAF4587654.1"/>
    </source>
</evidence>
<dbReference type="PANTHER" id="PTHR39470">
    <property type="entry name" value="CHROMOSOME 10, WHOLE GENOME SHOTGUN SEQUENCE"/>
    <property type="match status" value="1"/>
</dbReference>
<sequence length="356" mass="39996">MAFSWDSMFSIALFLGPLAFAKGFSYYRNSKTPPSPSKPAIRPVPTRIWPAIALLLAAAALYVAQTTPAFEPENIFVRTQSRLLTPVDVLFTRLAALRPGQMLTTRDEALRARLVNLESRLLYFQYGPEALGDCPFCNSDEPDYYFFYTVVDLLRPHFVNFVLMVLVTSSIWTDVHGSQWRTLSALAAACLAAIDIFIVKTYDHQSNSASIRLEDIDFFFWSMRCYRLVALAALDTILAVLIYLSCTNRAFITLPSAPERIEALTRSLMSVKSKMSAMGIVRNTALRDSDLRSRSQAYWAHEVRLMSEVMEERDVVEGINNALSSRIDMQAVLKDADAYTQAVLQPLQSLTPDDAT</sequence>
<gene>
    <name evidence="2" type="ORF">GQ602_004347</name>
</gene>
<keyword evidence="1" id="KW-0812">Transmembrane</keyword>
<dbReference type="EMBL" id="JAACLJ010000004">
    <property type="protein sequence ID" value="KAF4587654.1"/>
    <property type="molecule type" value="Genomic_DNA"/>
</dbReference>
<accession>A0A8H4Q6K2</accession>
<keyword evidence="1" id="KW-1133">Transmembrane helix</keyword>
<evidence type="ECO:0000256" key="1">
    <source>
        <dbReference type="SAM" id="Phobius"/>
    </source>
</evidence>
<proteinExistence type="predicted"/>
<dbReference type="AlphaFoldDB" id="A0A8H4Q6K2"/>
<keyword evidence="3" id="KW-1185">Reference proteome</keyword>
<feature type="transmembrane region" description="Helical" evidence="1">
    <location>
        <begin position="153"/>
        <end position="172"/>
    </location>
</feature>
<protein>
    <submittedName>
        <fullName evidence="2">Chorismate synthase protein</fullName>
    </submittedName>
</protein>
<evidence type="ECO:0000313" key="3">
    <source>
        <dbReference type="Proteomes" id="UP000562929"/>
    </source>
</evidence>
<name>A0A8H4Q6K2_9HYPO</name>
<keyword evidence="1" id="KW-0472">Membrane</keyword>
<feature type="transmembrane region" description="Helical" evidence="1">
    <location>
        <begin position="184"/>
        <end position="203"/>
    </location>
</feature>
<dbReference type="Proteomes" id="UP000562929">
    <property type="component" value="Unassembled WGS sequence"/>
</dbReference>
<comment type="caution">
    <text evidence="2">The sequence shown here is derived from an EMBL/GenBank/DDBJ whole genome shotgun (WGS) entry which is preliminary data.</text>
</comment>
<organism evidence="2 3">
    <name type="scientific">Ophiocordyceps camponoti-floridani</name>
    <dbReference type="NCBI Taxonomy" id="2030778"/>
    <lineage>
        <taxon>Eukaryota</taxon>
        <taxon>Fungi</taxon>
        <taxon>Dikarya</taxon>
        <taxon>Ascomycota</taxon>
        <taxon>Pezizomycotina</taxon>
        <taxon>Sordariomycetes</taxon>
        <taxon>Hypocreomycetidae</taxon>
        <taxon>Hypocreales</taxon>
        <taxon>Ophiocordycipitaceae</taxon>
        <taxon>Ophiocordyceps</taxon>
    </lineage>
</organism>
<feature type="transmembrane region" description="Helical" evidence="1">
    <location>
        <begin position="224"/>
        <end position="244"/>
    </location>
</feature>
<feature type="transmembrane region" description="Helical" evidence="1">
    <location>
        <begin position="45"/>
        <end position="64"/>
    </location>
</feature>
<reference evidence="2 3" key="1">
    <citation type="journal article" date="2020" name="G3 (Bethesda)">
        <title>Genetic Underpinnings of Host Manipulation by Ophiocordyceps as Revealed by Comparative Transcriptomics.</title>
        <authorList>
            <person name="Will I."/>
            <person name="Das B."/>
            <person name="Trinh T."/>
            <person name="Brachmann A."/>
            <person name="Ohm R.A."/>
            <person name="de Bekker C."/>
        </authorList>
    </citation>
    <scope>NUCLEOTIDE SEQUENCE [LARGE SCALE GENOMIC DNA]</scope>
    <source>
        <strain evidence="2 3">EC05</strain>
    </source>
</reference>
<dbReference type="PANTHER" id="PTHR39470:SF1">
    <property type="entry name" value="CHORISMATE SYNTHASE PROTEIN"/>
    <property type="match status" value="1"/>
</dbReference>